<evidence type="ECO:0000259" key="5">
    <source>
        <dbReference type="PROSITE" id="PS50931"/>
    </source>
</evidence>
<dbReference type="Gene3D" id="3.40.190.10">
    <property type="entry name" value="Periplasmic binding protein-like II"/>
    <property type="match status" value="2"/>
</dbReference>
<dbReference type="FunFam" id="3.40.190.10:FF:000017">
    <property type="entry name" value="Glycine cleavage system transcriptional activator"/>
    <property type="match status" value="1"/>
</dbReference>
<dbReference type="Gene3D" id="1.10.10.10">
    <property type="entry name" value="Winged helix-like DNA-binding domain superfamily/Winged helix DNA-binding domain"/>
    <property type="match status" value="1"/>
</dbReference>
<dbReference type="EMBL" id="JAAEDL010000010">
    <property type="protein sequence ID" value="MBR0681148.1"/>
    <property type="molecule type" value="Genomic_DNA"/>
</dbReference>
<name>A0A9X9XBR2_9PROT</name>
<dbReference type="InterPro" id="IPR000847">
    <property type="entry name" value="LysR_HTH_N"/>
</dbReference>
<sequence>MVEHRRLPSLNGVRAFEAAARTGSFVAAAAELNVTPAAVSRLVRLLEERLGLPLFERHANRLTPTAAGETYRAGLTPALDTLARLTAEVVARRGAPVLTVGVGPTFAIRWLIPRLAAFTRQHPGIEVRIATGGATVPFSEGWNCGIRLGAGDWPGLAADRLVAADLLPVCSPAIAARLDAPADLANETLLRVTHAPEDWPSWAAAAGAPALHAAGPVFEFYGQALQAAADGVGVAMGIRLYIDDDLAAGRLVAPFAVSVPKRMGWYLVYRPERATEPAFAAFRRWILAAAGA</sequence>
<keyword evidence="2" id="KW-0805">Transcription regulation</keyword>
<dbReference type="InterPro" id="IPR058163">
    <property type="entry name" value="LysR-type_TF_proteobact-type"/>
</dbReference>
<dbReference type="PRINTS" id="PR00039">
    <property type="entry name" value="HTHLYSR"/>
</dbReference>
<comment type="similarity">
    <text evidence="1">Belongs to the LysR transcriptional regulatory family.</text>
</comment>
<accession>A0A9X9XBR2</accession>
<evidence type="ECO:0000256" key="1">
    <source>
        <dbReference type="ARBA" id="ARBA00009437"/>
    </source>
</evidence>
<dbReference type="RefSeq" id="WP_211846687.1">
    <property type="nucleotide sequence ID" value="NZ_JAAEDL010000010.1"/>
</dbReference>
<evidence type="ECO:0000313" key="7">
    <source>
        <dbReference type="Proteomes" id="UP001138709"/>
    </source>
</evidence>
<dbReference type="GO" id="GO:0003700">
    <property type="term" value="F:DNA-binding transcription factor activity"/>
    <property type="evidence" value="ECO:0007669"/>
    <property type="project" value="InterPro"/>
</dbReference>
<dbReference type="GO" id="GO:0043565">
    <property type="term" value="F:sequence-specific DNA binding"/>
    <property type="evidence" value="ECO:0007669"/>
    <property type="project" value="TreeGrafter"/>
</dbReference>
<dbReference type="PANTHER" id="PTHR30537:SF74">
    <property type="entry name" value="HTH-TYPE TRANSCRIPTIONAL REGULATOR TRPI"/>
    <property type="match status" value="1"/>
</dbReference>
<dbReference type="Pfam" id="PF03466">
    <property type="entry name" value="LysR_substrate"/>
    <property type="match status" value="1"/>
</dbReference>
<keyword evidence="4" id="KW-0804">Transcription</keyword>
<organism evidence="6 7">
    <name type="scientific">Neoroseomonas eburnea</name>
    <dbReference type="NCBI Taxonomy" id="1346889"/>
    <lineage>
        <taxon>Bacteria</taxon>
        <taxon>Pseudomonadati</taxon>
        <taxon>Pseudomonadota</taxon>
        <taxon>Alphaproteobacteria</taxon>
        <taxon>Acetobacterales</taxon>
        <taxon>Acetobacteraceae</taxon>
        <taxon>Neoroseomonas</taxon>
    </lineage>
</organism>
<dbReference type="SUPFAM" id="SSF46785">
    <property type="entry name" value="Winged helix' DNA-binding domain"/>
    <property type="match status" value="1"/>
</dbReference>
<dbReference type="AlphaFoldDB" id="A0A9X9XBR2"/>
<dbReference type="CDD" id="cd08432">
    <property type="entry name" value="PBP2_GcdR_TrpI_HvrB_AmpR_like"/>
    <property type="match status" value="1"/>
</dbReference>
<reference evidence="6" key="1">
    <citation type="submission" date="2020-01" db="EMBL/GenBank/DDBJ databases">
        <authorList>
            <person name="Rat A."/>
        </authorList>
    </citation>
    <scope>NUCLEOTIDE SEQUENCE</scope>
    <source>
        <strain evidence="6">LMG 31228</strain>
    </source>
</reference>
<dbReference type="GO" id="GO:0006351">
    <property type="term" value="P:DNA-templated transcription"/>
    <property type="evidence" value="ECO:0007669"/>
    <property type="project" value="TreeGrafter"/>
</dbReference>
<dbReference type="PROSITE" id="PS50931">
    <property type="entry name" value="HTH_LYSR"/>
    <property type="match status" value="1"/>
</dbReference>
<dbReference type="InterPro" id="IPR036390">
    <property type="entry name" value="WH_DNA-bd_sf"/>
</dbReference>
<dbReference type="InterPro" id="IPR005119">
    <property type="entry name" value="LysR_subst-bd"/>
</dbReference>
<dbReference type="SUPFAM" id="SSF53850">
    <property type="entry name" value="Periplasmic binding protein-like II"/>
    <property type="match status" value="1"/>
</dbReference>
<dbReference type="InterPro" id="IPR036388">
    <property type="entry name" value="WH-like_DNA-bd_sf"/>
</dbReference>
<gene>
    <name evidence="6" type="ORF">GXW74_11695</name>
</gene>
<reference evidence="6" key="2">
    <citation type="journal article" date="2021" name="Syst. Appl. Microbiol.">
        <title>Roseomonas hellenica sp. nov., isolated from roots of wild-growing Alkanna tinctoria.</title>
        <authorList>
            <person name="Rat A."/>
            <person name="Naranjo H.D."/>
            <person name="Lebbe L."/>
            <person name="Cnockaert M."/>
            <person name="Krigas N."/>
            <person name="Grigoriadou K."/>
            <person name="Maloupa E."/>
            <person name="Willems A."/>
        </authorList>
    </citation>
    <scope>NUCLEOTIDE SEQUENCE</scope>
    <source>
        <strain evidence="6">LMG 31228</strain>
    </source>
</reference>
<protein>
    <submittedName>
        <fullName evidence="6">LysR family transcriptional regulator</fullName>
    </submittedName>
</protein>
<evidence type="ECO:0000256" key="4">
    <source>
        <dbReference type="ARBA" id="ARBA00023163"/>
    </source>
</evidence>
<evidence type="ECO:0000313" key="6">
    <source>
        <dbReference type="EMBL" id="MBR0681148.1"/>
    </source>
</evidence>
<feature type="domain" description="HTH lysR-type" evidence="5">
    <location>
        <begin position="8"/>
        <end position="65"/>
    </location>
</feature>
<keyword evidence="7" id="KW-1185">Reference proteome</keyword>
<dbReference type="Proteomes" id="UP001138709">
    <property type="component" value="Unassembled WGS sequence"/>
</dbReference>
<dbReference type="Pfam" id="PF00126">
    <property type="entry name" value="HTH_1"/>
    <property type="match status" value="1"/>
</dbReference>
<proteinExistence type="inferred from homology"/>
<evidence type="ECO:0000256" key="2">
    <source>
        <dbReference type="ARBA" id="ARBA00023015"/>
    </source>
</evidence>
<evidence type="ECO:0000256" key="3">
    <source>
        <dbReference type="ARBA" id="ARBA00023125"/>
    </source>
</evidence>
<dbReference type="PANTHER" id="PTHR30537">
    <property type="entry name" value="HTH-TYPE TRANSCRIPTIONAL REGULATOR"/>
    <property type="match status" value="1"/>
</dbReference>
<comment type="caution">
    <text evidence="6">The sequence shown here is derived from an EMBL/GenBank/DDBJ whole genome shotgun (WGS) entry which is preliminary data.</text>
</comment>
<keyword evidence="3" id="KW-0238">DNA-binding</keyword>